<organism evidence="1 2">
    <name type="scientific">Pyrus ussuriensis x Pyrus communis</name>
    <dbReference type="NCBI Taxonomy" id="2448454"/>
    <lineage>
        <taxon>Eukaryota</taxon>
        <taxon>Viridiplantae</taxon>
        <taxon>Streptophyta</taxon>
        <taxon>Embryophyta</taxon>
        <taxon>Tracheophyta</taxon>
        <taxon>Spermatophyta</taxon>
        <taxon>Magnoliopsida</taxon>
        <taxon>eudicotyledons</taxon>
        <taxon>Gunneridae</taxon>
        <taxon>Pentapetalae</taxon>
        <taxon>rosids</taxon>
        <taxon>fabids</taxon>
        <taxon>Rosales</taxon>
        <taxon>Rosaceae</taxon>
        <taxon>Amygdaloideae</taxon>
        <taxon>Maleae</taxon>
        <taxon>Pyrus</taxon>
    </lineage>
</organism>
<reference evidence="1 2" key="3">
    <citation type="submission" date="2019-11" db="EMBL/GenBank/DDBJ databases">
        <title>A de novo genome assembly of a pear dwarfing rootstock.</title>
        <authorList>
            <person name="Wang F."/>
            <person name="Wang J."/>
            <person name="Li S."/>
            <person name="Zhang Y."/>
            <person name="Fang M."/>
            <person name="Ma L."/>
            <person name="Zhao Y."/>
            <person name="Jiang S."/>
        </authorList>
    </citation>
    <scope>NUCLEOTIDE SEQUENCE [LARGE SCALE GENOMIC DNA]</scope>
    <source>
        <strain evidence="1">S2</strain>
        <tissue evidence="1">Leaf</tissue>
    </source>
</reference>
<dbReference type="Proteomes" id="UP000327157">
    <property type="component" value="Chromosome 3"/>
</dbReference>
<evidence type="ECO:0000313" key="2">
    <source>
        <dbReference type="Proteomes" id="UP000327157"/>
    </source>
</evidence>
<sequence>MHKIDVLEAIHTKSEDKLLDTLTNRDTGQLHTDKKILSAVTDSGPAQSIKLEEMPNESREQAKIYMGKKKLIDSQVPHKEIQPLQKLWVLNTRWKPIQQIPKPYWKGVQGPYLFTKTHSLRRVDKKDSTNEFKCTVQVSPYLLTHYDAAKGWLIPKEQVT</sequence>
<name>A0A5N5GLJ6_9ROSA</name>
<dbReference type="EMBL" id="SMOL01000402">
    <property type="protein sequence ID" value="KAB2615673.1"/>
    <property type="molecule type" value="Genomic_DNA"/>
</dbReference>
<reference evidence="2" key="2">
    <citation type="submission" date="2019-10" db="EMBL/GenBank/DDBJ databases">
        <title>A de novo genome assembly of a pear dwarfing rootstock.</title>
        <authorList>
            <person name="Wang F."/>
            <person name="Wang J."/>
            <person name="Li S."/>
            <person name="Zhang Y."/>
            <person name="Fang M."/>
            <person name="Ma L."/>
            <person name="Zhao Y."/>
            <person name="Jiang S."/>
        </authorList>
    </citation>
    <scope>NUCLEOTIDE SEQUENCE [LARGE SCALE GENOMIC DNA]</scope>
</reference>
<evidence type="ECO:0000313" key="1">
    <source>
        <dbReference type="EMBL" id="KAB2615673.1"/>
    </source>
</evidence>
<dbReference type="AlphaFoldDB" id="A0A5N5GLJ6"/>
<reference evidence="1 2" key="1">
    <citation type="submission" date="2019-09" db="EMBL/GenBank/DDBJ databases">
        <authorList>
            <person name="Ou C."/>
        </authorList>
    </citation>
    <scope>NUCLEOTIDE SEQUENCE [LARGE SCALE GENOMIC DNA]</scope>
    <source>
        <strain evidence="1">S2</strain>
        <tissue evidence="1">Leaf</tissue>
    </source>
</reference>
<keyword evidence="2" id="KW-1185">Reference proteome</keyword>
<accession>A0A5N5GLJ6</accession>
<proteinExistence type="predicted"/>
<gene>
    <name evidence="1" type="ORF">D8674_022261</name>
</gene>
<comment type="caution">
    <text evidence="1">The sequence shown here is derived from an EMBL/GenBank/DDBJ whole genome shotgun (WGS) entry which is preliminary data.</text>
</comment>
<protein>
    <submittedName>
        <fullName evidence="1">Uncharacterized protein</fullName>
    </submittedName>
</protein>